<sequence length="689" mass="73142">MYDPILNDLRRGAVADALAAAEALAAERPDDAQALRWLSAAQLQSGQAEAALASIDRAIALAPEDAELHLARAGVLVGSRKPDEARAALDQATGLDPNQFTAYVVQAQLALARGDLDEAQRLNRLAARVAPEHPRLAFVEGMVLLRQGDAEAALKQLSAALQRAPDDLQLMHALGFVYMARGHLAFAEQTFRNIAAKVPAATDLTLLIASLAGRQGRPEEALELLDPVLADAQRATAGVRSLAGRLHLQAGRLEQAAPLLQAALAGGVQDRELLSSLLELWHRQGRREEGRQALEACLAFASGNADLWLARLALEDIGSSDALEVSRRWVEAQPQSVNALGGRLAALEHAGRLDEADAIADRIVALQPGHGAAQARKVNALVARDPAAAVMYVQGLLAQAQGGDARALLYGWLGMAQDRAGQAAEAVASWSVRAQQSPSLPLPLLGPPAQAWPALAAVPEGNNEWPLLLWGPPGSGVERIVAVLTQARAALLVDRFGTTPPKDPLQPFATVEQLLSGQADAATLVASWRSALPARGARSGNVIDWLVWWDNTLLQALRPQLPQGRLLAILRDPRDMLLEWLAWGAPSMMDIPSTEVAATWLAGVLEHLAGLLEQQLYPAVVLRIDGMENDPQRLASALGQVLGGASLPAPVRVGSVGFPAGHWRQYAQALAGPFATLTPVAVRLGYPEA</sequence>
<dbReference type="InterPro" id="IPR011990">
    <property type="entry name" value="TPR-like_helical_dom_sf"/>
</dbReference>
<name>A0A7G9TES0_PSEMX</name>
<evidence type="ECO:0000256" key="1">
    <source>
        <dbReference type="PROSITE-ProRule" id="PRU00339"/>
    </source>
</evidence>
<gene>
    <name evidence="2" type="ORF">IAE60_03920</name>
</gene>
<feature type="repeat" description="TPR" evidence="1">
    <location>
        <begin position="32"/>
        <end position="65"/>
    </location>
</feature>
<reference evidence="2 3" key="1">
    <citation type="submission" date="2020-08" db="EMBL/GenBank/DDBJ databases">
        <title>Streptomycin Non-resistant strain, P. mexicana.</title>
        <authorList>
            <person name="Ganesh-Kumar S."/>
            <person name="Zhe T."/>
            <person name="Yu Z."/>
            <person name="Min Y."/>
        </authorList>
    </citation>
    <scope>NUCLEOTIDE SEQUENCE [LARGE SCALE GENOMIC DNA]</scope>
    <source>
        <strain evidence="2 3">GTZY2</strain>
    </source>
</reference>
<dbReference type="SUPFAM" id="SSF48452">
    <property type="entry name" value="TPR-like"/>
    <property type="match status" value="2"/>
</dbReference>
<feature type="repeat" description="TPR" evidence="1">
    <location>
        <begin position="134"/>
        <end position="167"/>
    </location>
</feature>
<keyword evidence="1" id="KW-0802">TPR repeat</keyword>
<dbReference type="Pfam" id="PF13432">
    <property type="entry name" value="TPR_16"/>
    <property type="match status" value="3"/>
</dbReference>
<dbReference type="AlphaFoldDB" id="A0A7G9TES0"/>
<evidence type="ECO:0000313" key="2">
    <source>
        <dbReference type="EMBL" id="QNN78595.1"/>
    </source>
</evidence>
<proteinExistence type="predicted"/>
<accession>A0A7G9TES0</accession>
<dbReference type="GeneID" id="81470099"/>
<dbReference type="PANTHER" id="PTHR12558">
    <property type="entry name" value="CELL DIVISION CYCLE 16,23,27"/>
    <property type="match status" value="1"/>
</dbReference>
<dbReference type="PANTHER" id="PTHR12558:SF13">
    <property type="entry name" value="CELL DIVISION CYCLE PROTEIN 27 HOMOLOG"/>
    <property type="match status" value="1"/>
</dbReference>
<dbReference type="EMBL" id="CP060731">
    <property type="protein sequence ID" value="QNN78595.1"/>
    <property type="molecule type" value="Genomic_DNA"/>
</dbReference>
<dbReference type="InterPro" id="IPR019734">
    <property type="entry name" value="TPR_rpt"/>
</dbReference>
<evidence type="ECO:0000313" key="3">
    <source>
        <dbReference type="Proteomes" id="UP000515838"/>
    </source>
</evidence>
<dbReference type="PROSITE" id="PS50005">
    <property type="entry name" value="TPR"/>
    <property type="match status" value="2"/>
</dbReference>
<organism evidence="2 3">
    <name type="scientific">Pseudoxanthomonas mexicana</name>
    <dbReference type="NCBI Taxonomy" id="128785"/>
    <lineage>
        <taxon>Bacteria</taxon>
        <taxon>Pseudomonadati</taxon>
        <taxon>Pseudomonadota</taxon>
        <taxon>Gammaproteobacteria</taxon>
        <taxon>Lysobacterales</taxon>
        <taxon>Lysobacteraceae</taxon>
        <taxon>Pseudoxanthomonas</taxon>
    </lineage>
</organism>
<protein>
    <submittedName>
        <fullName evidence="2">Tetratricopeptide repeat protein</fullName>
    </submittedName>
</protein>
<dbReference type="SMART" id="SM00028">
    <property type="entry name" value="TPR"/>
    <property type="match status" value="5"/>
</dbReference>
<dbReference type="Gene3D" id="1.25.40.10">
    <property type="entry name" value="Tetratricopeptide repeat domain"/>
    <property type="match status" value="3"/>
</dbReference>
<dbReference type="Proteomes" id="UP000515838">
    <property type="component" value="Chromosome"/>
</dbReference>
<dbReference type="RefSeq" id="WP_187573954.1">
    <property type="nucleotide sequence ID" value="NZ_CP060731.1"/>
</dbReference>